<reference evidence="1" key="1">
    <citation type="submission" date="2014-12" db="EMBL/GenBank/DDBJ databases">
        <title>Insight into the proteome of Arion vulgaris.</title>
        <authorList>
            <person name="Aradska J."/>
            <person name="Bulat T."/>
            <person name="Smidak R."/>
            <person name="Sarate P."/>
            <person name="Gangsoo J."/>
            <person name="Sialana F."/>
            <person name="Bilban M."/>
            <person name="Lubec G."/>
        </authorList>
    </citation>
    <scope>NUCLEOTIDE SEQUENCE</scope>
    <source>
        <tissue evidence="1">Skin</tissue>
    </source>
</reference>
<protein>
    <submittedName>
        <fullName evidence="1">Uncharacterized protein</fullName>
    </submittedName>
</protein>
<organism evidence="1">
    <name type="scientific">Arion vulgaris</name>
    <dbReference type="NCBI Taxonomy" id="1028688"/>
    <lineage>
        <taxon>Eukaryota</taxon>
        <taxon>Metazoa</taxon>
        <taxon>Spiralia</taxon>
        <taxon>Lophotrochozoa</taxon>
        <taxon>Mollusca</taxon>
        <taxon>Gastropoda</taxon>
        <taxon>Heterobranchia</taxon>
        <taxon>Euthyneura</taxon>
        <taxon>Panpulmonata</taxon>
        <taxon>Eupulmonata</taxon>
        <taxon>Stylommatophora</taxon>
        <taxon>Helicina</taxon>
        <taxon>Arionoidea</taxon>
        <taxon>Arionidae</taxon>
        <taxon>Arion</taxon>
    </lineage>
</organism>
<evidence type="ECO:0000313" key="1">
    <source>
        <dbReference type="EMBL" id="CEK65295.1"/>
    </source>
</evidence>
<proteinExistence type="predicted"/>
<name>A0A0B6ZC03_9EUPU</name>
<feature type="non-terminal residue" evidence="1">
    <location>
        <position position="1"/>
    </location>
</feature>
<sequence length="60" mass="6779">HCTIGKRVKIHNSLGLKKRVMHMNIQNGRLPYVQMSSVVVSNLQRLTWIYCSGHGGCSLQ</sequence>
<dbReference type="EMBL" id="HACG01018430">
    <property type="protein sequence ID" value="CEK65295.1"/>
    <property type="molecule type" value="Transcribed_RNA"/>
</dbReference>
<gene>
    <name evidence="1" type="primary">ORF54587</name>
</gene>
<accession>A0A0B6ZC03</accession>
<dbReference type="AlphaFoldDB" id="A0A0B6ZC03"/>